<accession>A0ABS2N3E4</accession>
<evidence type="ECO:0000313" key="2">
    <source>
        <dbReference type="EMBL" id="MBM7572653.1"/>
    </source>
</evidence>
<evidence type="ECO:0000259" key="1">
    <source>
        <dbReference type="Pfam" id="PF12323"/>
    </source>
</evidence>
<sequence>MLVHRAYKFRIYPNKDQTKLINRTIGCSRFVFNHFLEKWRTTYLKTGKGMTYKTCSSQLTHLKKELDWLKEVDSIALQTSLKNLSNSYARFFRKQSKAPRFKSKKTRSNPTPQNARTIILRLLRTKSNYQNSDLFHLLKVVKWMVGLSMLRLDVIQVVNSLYLSLLKQI</sequence>
<dbReference type="Proteomes" id="UP001296943">
    <property type="component" value="Unassembled WGS sequence"/>
</dbReference>
<feature type="domain" description="Transposase putative helix-turn-helix" evidence="1">
    <location>
        <begin position="1"/>
        <end position="48"/>
    </location>
</feature>
<dbReference type="InterPro" id="IPR021027">
    <property type="entry name" value="Transposase_put_HTH"/>
</dbReference>
<dbReference type="EMBL" id="JAFBDR010000020">
    <property type="protein sequence ID" value="MBM7572653.1"/>
    <property type="molecule type" value="Genomic_DNA"/>
</dbReference>
<evidence type="ECO:0000313" key="3">
    <source>
        <dbReference type="Proteomes" id="UP001296943"/>
    </source>
</evidence>
<comment type="caution">
    <text evidence="2">The sequence shown here is derived from an EMBL/GenBank/DDBJ whole genome shotgun (WGS) entry which is preliminary data.</text>
</comment>
<reference evidence="2 3" key="1">
    <citation type="submission" date="2021-01" db="EMBL/GenBank/DDBJ databases">
        <title>Genomic Encyclopedia of Type Strains, Phase IV (KMG-IV): sequencing the most valuable type-strain genomes for metagenomic binning, comparative biology and taxonomic classification.</title>
        <authorList>
            <person name="Goeker M."/>
        </authorList>
    </citation>
    <scope>NUCLEOTIDE SEQUENCE [LARGE SCALE GENOMIC DNA]</scope>
    <source>
        <strain evidence="2 3">DSM 23711</strain>
    </source>
</reference>
<dbReference type="Pfam" id="PF12323">
    <property type="entry name" value="HTH_OrfB_IS605"/>
    <property type="match status" value="1"/>
</dbReference>
<keyword evidence="3" id="KW-1185">Reference proteome</keyword>
<organism evidence="2 3">
    <name type="scientific">Aquibacillus albus</name>
    <dbReference type="NCBI Taxonomy" id="1168171"/>
    <lineage>
        <taxon>Bacteria</taxon>
        <taxon>Bacillati</taxon>
        <taxon>Bacillota</taxon>
        <taxon>Bacilli</taxon>
        <taxon>Bacillales</taxon>
        <taxon>Bacillaceae</taxon>
        <taxon>Aquibacillus</taxon>
    </lineage>
</organism>
<name>A0ABS2N3E4_9BACI</name>
<gene>
    <name evidence="2" type="ORF">JOC48_003184</name>
</gene>
<protein>
    <submittedName>
        <fullName evidence="2">Transposase</fullName>
    </submittedName>
</protein>
<proteinExistence type="predicted"/>